<comment type="caution">
    <text evidence="1">The sequence shown here is derived from an EMBL/GenBank/DDBJ whole genome shotgun (WGS) entry which is preliminary data.</text>
</comment>
<evidence type="ECO:0000313" key="1">
    <source>
        <dbReference type="EMBL" id="GBL87406.1"/>
    </source>
</evidence>
<dbReference type="Proteomes" id="UP000499080">
    <property type="component" value="Unassembled WGS sequence"/>
</dbReference>
<organism evidence="1 2">
    <name type="scientific">Araneus ventricosus</name>
    <name type="common">Orbweaver spider</name>
    <name type="synonym">Epeira ventricosa</name>
    <dbReference type="NCBI Taxonomy" id="182803"/>
    <lineage>
        <taxon>Eukaryota</taxon>
        <taxon>Metazoa</taxon>
        <taxon>Ecdysozoa</taxon>
        <taxon>Arthropoda</taxon>
        <taxon>Chelicerata</taxon>
        <taxon>Arachnida</taxon>
        <taxon>Araneae</taxon>
        <taxon>Araneomorphae</taxon>
        <taxon>Entelegynae</taxon>
        <taxon>Araneoidea</taxon>
        <taxon>Araneidae</taxon>
        <taxon>Araneus</taxon>
    </lineage>
</organism>
<proteinExistence type="predicted"/>
<sequence>MEEHLISVIYNCCFLKCAFLVLSGIGSRVCNPSSLRGLGGLVARCRARRRRVPNPIPLKIPSVLGLLHVKSYVGDQTFSCWCGAEVWRRGTRSGVVLVICPWFRITRSVAK</sequence>
<accession>A0A4Y2B7Z0</accession>
<reference evidence="1 2" key="1">
    <citation type="journal article" date="2019" name="Sci. Rep.">
        <title>Orb-weaving spider Araneus ventricosus genome elucidates the spidroin gene catalogue.</title>
        <authorList>
            <person name="Kono N."/>
            <person name="Nakamura H."/>
            <person name="Ohtoshi R."/>
            <person name="Moran D.A.P."/>
            <person name="Shinohara A."/>
            <person name="Yoshida Y."/>
            <person name="Fujiwara M."/>
            <person name="Mori M."/>
            <person name="Tomita M."/>
            <person name="Arakawa K."/>
        </authorList>
    </citation>
    <scope>NUCLEOTIDE SEQUENCE [LARGE SCALE GENOMIC DNA]</scope>
</reference>
<keyword evidence="2" id="KW-1185">Reference proteome</keyword>
<dbReference type="AlphaFoldDB" id="A0A4Y2B7Z0"/>
<protein>
    <submittedName>
        <fullName evidence="1">Uncharacterized protein</fullName>
    </submittedName>
</protein>
<evidence type="ECO:0000313" key="2">
    <source>
        <dbReference type="Proteomes" id="UP000499080"/>
    </source>
</evidence>
<dbReference type="EMBL" id="BGPR01000053">
    <property type="protein sequence ID" value="GBL87406.1"/>
    <property type="molecule type" value="Genomic_DNA"/>
</dbReference>
<gene>
    <name evidence="1" type="ORF">AVEN_118350_1</name>
</gene>
<name>A0A4Y2B7Z0_ARAVE</name>